<dbReference type="AlphaFoldDB" id="A0A919NK78"/>
<organism evidence="1 2">
    <name type="scientific">Paractinoplanes tereljensis</name>
    <dbReference type="NCBI Taxonomy" id="571912"/>
    <lineage>
        <taxon>Bacteria</taxon>
        <taxon>Bacillati</taxon>
        <taxon>Actinomycetota</taxon>
        <taxon>Actinomycetes</taxon>
        <taxon>Micromonosporales</taxon>
        <taxon>Micromonosporaceae</taxon>
        <taxon>Paractinoplanes</taxon>
    </lineage>
</organism>
<dbReference type="Proteomes" id="UP000623608">
    <property type="component" value="Unassembled WGS sequence"/>
</dbReference>
<keyword evidence="2" id="KW-1185">Reference proteome</keyword>
<accession>A0A919NK78</accession>
<name>A0A919NK78_9ACTN</name>
<dbReference type="EMBL" id="BOMY01000021">
    <property type="protein sequence ID" value="GIF20245.1"/>
    <property type="molecule type" value="Genomic_DNA"/>
</dbReference>
<sequence length="210" mass="23747">MEWVSANKDILSLLIALLAILVSLSTVLISRRNARTTSFIAIQNVMLSGDLQRGRLLVYRAIQTGDVPPHDSDEEYLMVRSLAIFDLLGMLSGQGIVPRRWVLRYWHARLQLLRHGFGMEEDPSRPYIVHGRPDLQDLIERAERYRCDRTCCANGQRERRLECRNEISPRPRTRFKSDLAADPGRGVTAPAGAALRGGYHAAELHDEFAG</sequence>
<protein>
    <submittedName>
        <fullName evidence="1">Uncharacterized protein</fullName>
    </submittedName>
</protein>
<comment type="caution">
    <text evidence="1">The sequence shown here is derived from an EMBL/GenBank/DDBJ whole genome shotgun (WGS) entry which is preliminary data.</text>
</comment>
<evidence type="ECO:0000313" key="2">
    <source>
        <dbReference type="Proteomes" id="UP000623608"/>
    </source>
</evidence>
<dbReference type="RefSeq" id="WP_203805702.1">
    <property type="nucleotide sequence ID" value="NZ_BOMY01000021.1"/>
</dbReference>
<evidence type="ECO:0000313" key="1">
    <source>
        <dbReference type="EMBL" id="GIF20245.1"/>
    </source>
</evidence>
<proteinExistence type="predicted"/>
<reference evidence="1" key="1">
    <citation type="submission" date="2021-01" db="EMBL/GenBank/DDBJ databases">
        <title>Whole genome shotgun sequence of Actinoplanes tereljensis NBRC 105297.</title>
        <authorList>
            <person name="Komaki H."/>
            <person name="Tamura T."/>
        </authorList>
    </citation>
    <scope>NUCLEOTIDE SEQUENCE</scope>
    <source>
        <strain evidence="1">NBRC 105297</strain>
    </source>
</reference>
<gene>
    <name evidence="1" type="ORF">Ate02nite_29750</name>
</gene>